<keyword evidence="2" id="KW-1133">Transmembrane helix</keyword>
<evidence type="ECO:0000256" key="2">
    <source>
        <dbReference type="SAM" id="Phobius"/>
    </source>
</evidence>
<keyword evidence="2" id="KW-0812">Transmembrane</keyword>
<organism evidence="3 4">
    <name type="scientific">Aspergillus carbonarius (strain ITEM 5010)</name>
    <dbReference type="NCBI Taxonomy" id="602072"/>
    <lineage>
        <taxon>Eukaryota</taxon>
        <taxon>Fungi</taxon>
        <taxon>Dikarya</taxon>
        <taxon>Ascomycota</taxon>
        <taxon>Pezizomycotina</taxon>
        <taxon>Eurotiomycetes</taxon>
        <taxon>Eurotiomycetidae</taxon>
        <taxon>Eurotiales</taxon>
        <taxon>Aspergillaceae</taxon>
        <taxon>Aspergillus</taxon>
        <taxon>Aspergillus subgen. Circumdati</taxon>
    </lineage>
</organism>
<feature type="region of interest" description="Disordered" evidence="1">
    <location>
        <begin position="71"/>
        <end position="312"/>
    </location>
</feature>
<feature type="compositionally biased region" description="Gly residues" evidence="1">
    <location>
        <begin position="94"/>
        <end position="106"/>
    </location>
</feature>
<proteinExistence type="predicted"/>
<keyword evidence="4" id="KW-1185">Reference proteome</keyword>
<evidence type="ECO:0000256" key="1">
    <source>
        <dbReference type="SAM" id="MobiDB-lite"/>
    </source>
</evidence>
<dbReference type="Proteomes" id="UP000188318">
    <property type="component" value="Unassembled WGS sequence"/>
</dbReference>
<dbReference type="EMBL" id="KV907494">
    <property type="protein sequence ID" value="OOF99395.1"/>
    <property type="molecule type" value="Genomic_DNA"/>
</dbReference>
<evidence type="ECO:0000313" key="3">
    <source>
        <dbReference type="EMBL" id="OOF99395.1"/>
    </source>
</evidence>
<feature type="transmembrane region" description="Helical" evidence="2">
    <location>
        <begin position="6"/>
        <end position="25"/>
    </location>
</feature>
<keyword evidence="2" id="KW-0472">Membrane</keyword>
<gene>
    <name evidence="3" type="ORF">ASPCADRAFT_126310</name>
</gene>
<feature type="compositionally biased region" description="Pro residues" evidence="1">
    <location>
        <begin position="182"/>
        <end position="191"/>
    </location>
</feature>
<evidence type="ECO:0000313" key="4">
    <source>
        <dbReference type="Proteomes" id="UP000188318"/>
    </source>
</evidence>
<dbReference type="STRING" id="602072.A0A1R3RY11"/>
<name>A0A1R3RY11_ASPC5</name>
<protein>
    <submittedName>
        <fullName evidence="3">Uncharacterized protein</fullName>
    </submittedName>
</protein>
<dbReference type="VEuPathDB" id="FungiDB:ASPCADRAFT_126310"/>
<dbReference type="AlphaFoldDB" id="A0A1R3RY11"/>
<dbReference type="OMA" id="RAGYHND"/>
<accession>A0A1R3RY11</accession>
<reference evidence="4" key="1">
    <citation type="journal article" date="2017" name="Genome Biol.">
        <title>Comparative genomics reveals high biological diversity and specific adaptations in the industrially and medically important fungal genus Aspergillus.</title>
        <authorList>
            <person name="de Vries R.P."/>
            <person name="Riley R."/>
            <person name="Wiebenga A."/>
            <person name="Aguilar-Osorio G."/>
            <person name="Amillis S."/>
            <person name="Uchima C.A."/>
            <person name="Anderluh G."/>
            <person name="Asadollahi M."/>
            <person name="Askin M."/>
            <person name="Barry K."/>
            <person name="Battaglia E."/>
            <person name="Bayram O."/>
            <person name="Benocci T."/>
            <person name="Braus-Stromeyer S.A."/>
            <person name="Caldana C."/>
            <person name="Canovas D."/>
            <person name="Cerqueira G.C."/>
            <person name="Chen F."/>
            <person name="Chen W."/>
            <person name="Choi C."/>
            <person name="Clum A."/>
            <person name="Dos Santos R.A."/>
            <person name="Damasio A.R."/>
            <person name="Diallinas G."/>
            <person name="Emri T."/>
            <person name="Fekete E."/>
            <person name="Flipphi M."/>
            <person name="Freyberg S."/>
            <person name="Gallo A."/>
            <person name="Gournas C."/>
            <person name="Habgood R."/>
            <person name="Hainaut M."/>
            <person name="Harispe M.L."/>
            <person name="Henrissat B."/>
            <person name="Hilden K.S."/>
            <person name="Hope R."/>
            <person name="Hossain A."/>
            <person name="Karabika E."/>
            <person name="Karaffa L."/>
            <person name="Karanyi Z."/>
            <person name="Krasevec N."/>
            <person name="Kuo A."/>
            <person name="Kusch H."/>
            <person name="LaButti K."/>
            <person name="Lagendijk E.L."/>
            <person name="Lapidus A."/>
            <person name="Levasseur A."/>
            <person name="Lindquist E."/>
            <person name="Lipzen A."/>
            <person name="Logrieco A.F."/>
            <person name="MacCabe A."/>
            <person name="Maekelae M.R."/>
            <person name="Malavazi I."/>
            <person name="Melin P."/>
            <person name="Meyer V."/>
            <person name="Mielnichuk N."/>
            <person name="Miskei M."/>
            <person name="Molnar A.P."/>
            <person name="Mule G."/>
            <person name="Ngan C.Y."/>
            <person name="Orejas M."/>
            <person name="Orosz E."/>
            <person name="Ouedraogo J.P."/>
            <person name="Overkamp K.M."/>
            <person name="Park H.-S."/>
            <person name="Perrone G."/>
            <person name="Piumi F."/>
            <person name="Punt P.J."/>
            <person name="Ram A.F."/>
            <person name="Ramon A."/>
            <person name="Rauscher S."/>
            <person name="Record E."/>
            <person name="Riano-Pachon D.M."/>
            <person name="Robert V."/>
            <person name="Roehrig J."/>
            <person name="Ruller R."/>
            <person name="Salamov A."/>
            <person name="Salih N.S."/>
            <person name="Samson R.A."/>
            <person name="Sandor E."/>
            <person name="Sanguinetti M."/>
            <person name="Schuetze T."/>
            <person name="Sepcic K."/>
            <person name="Shelest E."/>
            <person name="Sherlock G."/>
            <person name="Sophianopoulou V."/>
            <person name="Squina F.M."/>
            <person name="Sun H."/>
            <person name="Susca A."/>
            <person name="Todd R.B."/>
            <person name="Tsang A."/>
            <person name="Unkles S.E."/>
            <person name="van de Wiele N."/>
            <person name="van Rossen-Uffink D."/>
            <person name="Oliveira J.V."/>
            <person name="Vesth T.C."/>
            <person name="Visser J."/>
            <person name="Yu J.-H."/>
            <person name="Zhou M."/>
            <person name="Andersen M.R."/>
            <person name="Archer D.B."/>
            <person name="Baker S.E."/>
            <person name="Benoit I."/>
            <person name="Brakhage A.A."/>
            <person name="Braus G.H."/>
            <person name="Fischer R."/>
            <person name="Frisvad J.C."/>
            <person name="Goldman G.H."/>
            <person name="Houbraken J."/>
            <person name="Oakley B."/>
            <person name="Pocsi I."/>
            <person name="Scazzocchio C."/>
            <person name="Seiboth B."/>
            <person name="vanKuyk P.A."/>
            <person name="Wortman J."/>
            <person name="Dyer P.S."/>
            <person name="Grigoriev I.V."/>
        </authorList>
    </citation>
    <scope>NUCLEOTIDE SEQUENCE [LARGE SCALE GENOMIC DNA]</scope>
    <source>
        <strain evidence="4">ITEM 5010</strain>
    </source>
</reference>
<sequence>MHPNTTIVVILVAILLFMAIMVYFLRIWWRHKLSTSAHNDHFERRRARQPEVAVQKIELADRGGKRHWVECREAQGKQSSEKRAGRAGPPAPGSGHGGLPIGGGGGEDGKPVSQNEWEPQRPVSRLPSKPASQRGWSLQLPAAPRPPSKPASYRNDMPAHPTPARLPSKPSSRDEWRNQQPQPAPQTPIKPPSNRRGMPATPASAAKVPSRIALQDEWDVPQRVPEHIGKPASFQEWKNLPPSSPAEPVASKQGSKRSYRPRSAPRGPSQAGSRGWEPQDGMQQQQGPVDPNALTAALQQTAGEAQEPDDGW</sequence>
<feature type="compositionally biased region" description="Basic and acidic residues" evidence="1">
    <location>
        <begin position="71"/>
        <end position="84"/>
    </location>
</feature>
<dbReference type="OrthoDB" id="4509603at2759"/>